<feature type="domain" description="RRM" evidence="4">
    <location>
        <begin position="150"/>
        <end position="236"/>
    </location>
</feature>
<evidence type="ECO:0000256" key="1">
    <source>
        <dbReference type="ARBA" id="ARBA00022884"/>
    </source>
</evidence>
<dbReference type="OrthoDB" id="272703at2759"/>
<evidence type="ECO:0000313" key="5">
    <source>
        <dbReference type="EMBL" id="CEJ93029.1"/>
    </source>
</evidence>
<dbReference type="STRING" id="1531966.A0A0A1TE43"/>
<dbReference type="SUPFAM" id="SSF54928">
    <property type="entry name" value="RNA-binding domain, RBD"/>
    <property type="match status" value="2"/>
</dbReference>
<proteinExistence type="predicted"/>
<feature type="compositionally biased region" description="Basic and acidic residues" evidence="3">
    <location>
        <begin position="239"/>
        <end position="286"/>
    </location>
</feature>
<dbReference type="InterPro" id="IPR035979">
    <property type="entry name" value="RBD_domain_sf"/>
</dbReference>
<sequence>MQSDGQQDAIASGRRIYLGNLLYSVKPNDVEELLANNGFGNFDKVHISIDPASSRNPGYCFVDFLDKETADRALETLDANIGGRPLKVGPCEPKKPRAIRWGRDENSTSSPSFQRWGDWNSNKDANEPTGTDGPRAALKHFDEISQSDGRRLYVGGLPKMIDQEQNQAELQQIFEGFNPAVISKRITPHESTRSKPGNHHYCFVDFNTKEEAEEARLKLHGIEYNGDLLKVRTAGPPPDKTRSNRPDNRYERRGHDGESPRQNRNSERTSEPSRGFASRDWRRKDE</sequence>
<gene>
    <name evidence="5" type="ORF">VHEMI08649</name>
</gene>
<accession>A0A0A1TE43</accession>
<dbReference type="Pfam" id="PF00076">
    <property type="entry name" value="RRM_1"/>
    <property type="match status" value="2"/>
</dbReference>
<evidence type="ECO:0000256" key="2">
    <source>
        <dbReference type="PROSITE-ProRule" id="PRU00176"/>
    </source>
</evidence>
<protein>
    <recommendedName>
        <fullName evidence="4">RRM domain-containing protein</fullName>
    </recommendedName>
</protein>
<organism evidence="5 6">
    <name type="scientific">[Torrubiella] hemipterigena</name>
    <dbReference type="NCBI Taxonomy" id="1531966"/>
    <lineage>
        <taxon>Eukaryota</taxon>
        <taxon>Fungi</taxon>
        <taxon>Dikarya</taxon>
        <taxon>Ascomycota</taxon>
        <taxon>Pezizomycotina</taxon>
        <taxon>Sordariomycetes</taxon>
        <taxon>Hypocreomycetidae</taxon>
        <taxon>Hypocreales</taxon>
        <taxon>Clavicipitaceae</taxon>
        <taxon>Clavicipitaceae incertae sedis</taxon>
        <taxon>'Torrubiella' clade</taxon>
    </lineage>
</organism>
<dbReference type="PROSITE" id="PS50102">
    <property type="entry name" value="RRM"/>
    <property type="match status" value="2"/>
</dbReference>
<dbReference type="AlphaFoldDB" id="A0A0A1TE43"/>
<dbReference type="GO" id="GO:0003729">
    <property type="term" value="F:mRNA binding"/>
    <property type="evidence" value="ECO:0007669"/>
    <property type="project" value="TreeGrafter"/>
</dbReference>
<feature type="region of interest" description="Disordered" evidence="3">
    <location>
        <begin position="229"/>
        <end position="286"/>
    </location>
</feature>
<dbReference type="InterPro" id="IPR050502">
    <property type="entry name" value="Euk_RNA-bind_prot"/>
</dbReference>
<dbReference type="PANTHER" id="PTHR48025:SF1">
    <property type="entry name" value="RRM DOMAIN-CONTAINING PROTEIN"/>
    <property type="match status" value="1"/>
</dbReference>
<keyword evidence="1 2" id="KW-0694">RNA-binding</keyword>
<dbReference type="Proteomes" id="UP000039046">
    <property type="component" value="Unassembled WGS sequence"/>
</dbReference>
<name>A0A0A1TE43_9HYPO</name>
<dbReference type="SMART" id="SM00360">
    <property type="entry name" value="RRM"/>
    <property type="match status" value="2"/>
</dbReference>
<dbReference type="CDD" id="cd00590">
    <property type="entry name" value="RRM_SF"/>
    <property type="match status" value="2"/>
</dbReference>
<dbReference type="HOGENOM" id="CLU_050545_0_0_1"/>
<dbReference type="PANTHER" id="PTHR48025">
    <property type="entry name" value="OS02G0815200 PROTEIN"/>
    <property type="match status" value="1"/>
</dbReference>
<reference evidence="5 6" key="1">
    <citation type="journal article" date="2015" name="Genome Announc.">
        <title>Draft Genome Sequence and Gene Annotation of the Entomopathogenic Fungus Verticillium hemipterigenum.</title>
        <authorList>
            <person name="Horn F."/>
            <person name="Habel A."/>
            <person name="Scharf D.H."/>
            <person name="Dworschak J."/>
            <person name="Brakhage A.A."/>
            <person name="Guthke R."/>
            <person name="Hertweck C."/>
            <person name="Linde J."/>
        </authorList>
    </citation>
    <scope>NUCLEOTIDE SEQUENCE [LARGE SCALE GENOMIC DNA]</scope>
</reference>
<dbReference type="Gene3D" id="3.30.70.330">
    <property type="match status" value="2"/>
</dbReference>
<evidence type="ECO:0000256" key="3">
    <source>
        <dbReference type="SAM" id="MobiDB-lite"/>
    </source>
</evidence>
<feature type="compositionally biased region" description="Polar residues" evidence="3">
    <location>
        <begin position="107"/>
        <end position="123"/>
    </location>
</feature>
<feature type="domain" description="RRM" evidence="4">
    <location>
        <begin position="14"/>
        <end position="93"/>
    </location>
</feature>
<dbReference type="EMBL" id="CDHN01000005">
    <property type="protein sequence ID" value="CEJ93029.1"/>
    <property type="molecule type" value="Genomic_DNA"/>
</dbReference>
<feature type="region of interest" description="Disordered" evidence="3">
    <location>
        <begin position="87"/>
        <end position="134"/>
    </location>
</feature>
<evidence type="ECO:0000259" key="4">
    <source>
        <dbReference type="PROSITE" id="PS50102"/>
    </source>
</evidence>
<keyword evidence="6" id="KW-1185">Reference proteome</keyword>
<dbReference type="InterPro" id="IPR000504">
    <property type="entry name" value="RRM_dom"/>
</dbReference>
<evidence type="ECO:0000313" key="6">
    <source>
        <dbReference type="Proteomes" id="UP000039046"/>
    </source>
</evidence>
<dbReference type="InterPro" id="IPR012677">
    <property type="entry name" value="Nucleotide-bd_a/b_plait_sf"/>
</dbReference>